<evidence type="ECO:0000313" key="1">
    <source>
        <dbReference type="EMBL" id="QDU62743.1"/>
    </source>
</evidence>
<dbReference type="EMBL" id="CP036279">
    <property type="protein sequence ID" value="QDU62743.1"/>
    <property type="molecule type" value="Genomic_DNA"/>
</dbReference>
<reference evidence="1 2" key="1">
    <citation type="submission" date="2019-02" db="EMBL/GenBank/DDBJ databases">
        <title>Deep-cultivation of Planctomycetes and their phenomic and genomic characterization uncovers novel biology.</title>
        <authorList>
            <person name="Wiegand S."/>
            <person name="Jogler M."/>
            <person name="Boedeker C."/>
            <person name="Pinto D."/>
            <person name="Vollmers J."/>
            <person name="Rivas-Marin E."/>
            <person name="Kohn T."/>
            <person name="Peeters S.H."/>
            <person name="Heuer A."/>
            <person name="Rast P."/>
            <person name="Oberbeckmann S."/>
            <person name="Bunk B."/>
            <person name="Jeske O."/>
            <person name="Meyerdierks A."/>
            <person name="Storesund J.E."/>
            <person name="Kallscheuer N."/>
            <person name="Luecker S."/>
            <person name="Lage O.M."/>
            <person name="Pohl T."/>
            <person name="Merkel B.J."/>
            <person name="Hornburger P."/>
            <person name="Mueller R.-W."/>
            <person name="Bruemmer F."/>
            <person name="Labrenz M."/>
            <person name="Spormann A.M."/>
            <person name="Op den Camp H."/>
            <person name="Overmann J."/>
            <person name="Amann R."/>
            <person name="Jetten M.S.M."/>
            <person name="Mascher T."/>
            <person name="Medema M.H."/>
            <person name="Devos D.P."/>
            <person name="Kaster A.-K."/>
            <person name="Ovreas L."/>
            <person name="Rohde M."/>
            <person name="Galperin M.Y."/>
            <person name="Jogler C."/>
        </authorList>
    </citation>
    <scope>NUCLEOTIDE SEQUENCE [LARGE SCALE GENOMIC DNA]</scope>
    <source>
        <strain evidence="1 2">Pan216</strain>
    </source>
</reference>
<sequence>MATNVTERIVRKSGTSVMGVLLAEGARQKK</sequence>
<dbReference type="KEGG" id="knv:Pan216_36130"/>
<organism evidence="1 2">
    <name type="scientific">Kolteria novifilia</name>
    <dbReference type="NCBI Taxonomy" id="2527975"/>
    <lineage>
        <taxon>Bacteria</taxon>
        <taxon>Pseudomonadati</taxon>
        <taxon>Planctomycetota</taxon>
        <taxon>Planctomycetia</taxon>
        <taxon>Kolteriales</taxon>
        <taxon>Kolteriaceae</taxon>
        <taxon>Kolteria</taxon>
    </lineage>
</organism>
<name>A0A518B714_9BACT</name>
<keyword evidence="2" id="KW-1185">Reference proteome</keyword>
<proteinExistence type="predicted"/>
<dbReference type="AlphaFoldDB" id="A0A518B714"/>
<protein>
    <submittedName>
        <fullName evidence="1">Uncharacterized protein</fullName>
    </submittedName>
</protein>
<accession>A0A518B714</accession>
<gene>
    <name evidence="1" type="ORF">Pan216_36130</name>
</gene>
<evidence type="ECO:0000313" key="2">
    <source>
        <dbReference type="Proteomes" id="UP000317093"/>
    </source>
</evidence>
<dbReference type="Proteomes" id="UP000317093">
    <property type="component" value="Chromosome"/>
</dbReference>